<dbReference type="SUPFAM" id="SSF48452">
    <property type="entry name" value="TPR-like"/>
    <property type="match status" value="1"/>
</dbReference>
<evidence type="ECO:0000256" key="3">
    <source>
        <dbReference type="PROSITE-ProRule" id="PRU00339"/>
    </source>
</evidence>
<dbReference type="GO" id="GO:0072380">
    <property type="term" value="C:TRC complex"/>
    <property type="evidence" value="ECO:0007669"/>
    <property type="project" value="TreeGrafter"/>
</dbReference>
<sequence>MKFISLKNALRQARKDAEKAIELDQTWWKGYYRLATVFIETEKWAESKDLLLKALTLDPTNITIKDALSTVEYGIFEDSLNYQQRRSLHDILNFDNLKISAGEEEDNLNFTSFEVKRSDEANYEFDYRYDNIHNNNDVSLTSDIPHTSSDNESDLIVIDTSAESVIEDVDTTSKIDKTFTSKDLLMISLGLDNSFANHEVRFPPLDIPHLKGNYLFIVNAETIANMGDVISTDKLSPWNNKEKGVNDLARHLKDRSPPTNKGQKKKIDFDEILKMADDKRFVMEFSKSGEDIKIFCGVKAAFSMMQSSLITAAAANECTKELEKALKLPPNLRYEKLKDIVNNEKKDGTPVCIIGGIMLSSNKDLLSYEWMGLQLNKYVPSNGRFARSVTTDADLALDEQYSSQRQRESRPMAVAQRATTFHAPTASALRNFNAAFNLDADPLWFNSNAFFLKDGKNVRDIYKRRCAHCNMAFSKKENPNVFTHLERYEYTILTTNETKIGYGERLVCTKFACFGTRYPYVTKECIISQLDEDKTEAIMERIFPQ</sequence>
<dbReference type="GO" id="GO:0060090">
    <property type="term" value="F:molecular adaptor activity"/>
    <property type="evidence" value="ECO:0007669"/>
    <property type="project" value="TreeGrafter"/>
</dbReference>
<dbReference type="GO" id="GO:0016020">
    <property type="term" value="C:membrane"/>
    <property type="evidence" value="ECO:0007669"/>
    <property type="project" value="TreeGrafter"/>
</dbReference>
<organism evidence="4 5">
    <name type="scientific">Panagrolaimus davidi</name>
    <dbReference type="NCBI Taxonomy" id="227884"/>
    <lineage>
        <taxon>Eukaryota</taxon>
        <taxon>Metazoa</taxon>
        <taxon>Ecdysozoa</taxon>
        <taxon>Nematoda</taxon>
        <taxon>Chromadorea</taxon>
        <taxon>Rhabditida</taxon>
        <taxon>Tylenchina</taxon>
        <taxon>Panagrolaimomorpha</taxon>
        <taxon>Panagrolaimoidea</taxon>
        <taxon>Panagrolaimidae</taxon>
        <taxon>Panagrolaimus</taxon>
    </lineage>
</organism>
<proteinExistence type="predicted"/>
<evidence type="ECO:0000313" key="4">
    <source>
        <dbReference type="Proteomes" id="UP000887578"/>
    </source>
</evidence>
<dbReference type="InterPro" id="IPR047150">
    <property type="entry name" value="SGT"/>
</dbReference>
<keyword evidence="1" id="KW-0677">Repeat</keyword>
<dbReference type="Gene3D" id="1.25.40.10">
    <property type="entry name" value="Tetratricopeptide repeat domain"/>
    <property type="match status" value="1"/>
</dbReference>
<dbReference type="Proteomes" id="UP000887578">
    <property type="component" value="Unplaced"/>
</dbReference>
<dbReference type="WBParaSite" id="PDA_v2.g28460.t1">
    <property type="protein sequence ID" value="PDA_v2.g28460.t1"/>
    <property type="gene ID" value="PDA_v2.g28460"/>
</dbReference>
<dbReference type="GO" id="GO:0006620">
    <property type="term" value="P:post-translational protein targeting to endoplasmic reticulum membrane"/>
    <property type="evidence" value="ECO:0007669"/>
    <property type="project" value="TreeGrafter"/>
</dbReference>
<dbReference type="InterPro" id="IPR011990">
    <property type="entry name" value="TPR-like_helical_dom_sf"/>
</dbReference>
<evidence type="ECO:0000256" key="1">
    <source>
        <dbReference type="ARBA" id="ARBA00022737"/>
    </source>
</evidence>
<dbReference type="AlphaFoldDB" id="A0A914QMA0"/>
<dbReference type="PANTHER" id="PTHR45831">
    <property type="entry name" value="LD24721P"/>
    <property type="match status" value="1"/>
</dbReference>
<evidence type="ECO:0000256" key="2">
    <source>
        <dbReference type="ARBA" id="ARBA00022803"/>
    </source>
</evidence>
<name>A0A914QMA0_9BILA</name>
<dbReference type="InterPro" id="IPR019734">
    <property type="entry name" value="TPR_rpt"/>
</dbReference>
<accession>A0A914QMA0</accession>
<dbReference type="PANTHER" id="PTHR45831:SF2">
    <property type="entry name" value="LD24721P"/>
    <property type="match status" value="1"/>
</dbReference>
<dbReference type="SMART" id="SM00028">
    <property type="entry name" value="TPR"/>
    <property type="match status" value="1"/>
</dbReference>
<keyword evidence="2 3" id="KW-0802">TPR repeat</keyword>
<evidence type="ECO:0000313" key="5">
    <source>
        <dbReference type="WBParaSite" id="PDA_v2.g28460.t1"/>
    </source>
</evidence>
<feature type="repeat" description="TPR" evidence="3">
    <location>
        <begin position="28"/>
        <end position="61"/>
    </location>
</feature>
<dbReference type="PROSITE" id="PS50005">
    <property type="entry name" value="TPR"/>
    <property type="match status" value="1"/>
</dbReference>
<protein>
    <submittedName>
        <fullName evidence="5">Uncharacterized protein</fullName>
    </submittedName>
</protein>
<keyword evidence="4" id="KW-1185">Reference proteome</keyword>
<reference evidence="5" key="1">
    <citation type="submission" date="2022-11" db="UniProtKB">
        <authorList>
            <consortium name="WormBaseParasite"/>
        </authorList>
    </citation>
    <scope>IDENTIFICATION</scope>
</reference>